<comment type="similarity">
    <text evidence="2">Belongs to the alpha-carbonic anhydrase family.</text>
</comment>
<evidence type="ECO:0000256" key="5">
    <source>
        <dbReference type="ARBA" id="ARBA00022833"/>
    </source>
</evidence>
<keyword evidence="10" id="KW-1185">Reference proteome</keyword>
<dbReference type="Proteomes" id="UP001307889">
    <property type="component" value="Chromosome 3"/>
</dbReference>
<evidence type="ECO:0000313" key="10">
    <source>
        <dbReference type="Proteomes" id="UP001307889"/>
    </source>
</evidence>
<comment type="catalytic activity">
    <reaction evidence="7">
        <text>hydrogencarbonate + H(+) = CO2 + H2O</text>
        <dbReference type="Rhea" id="RHEA:10748"/>
        <dbReference type="ChEBI" id="CHEBI:15377"/>
        <dbReference type="ChEBI" id="CHEBI:15378"/>
        <dbReference type="ChEBI" id="CHEBI:16526"/>
        <dbReference type="ChEBI" id="CHEBI:17544"/>
        <dbReference type="EC" id="4.2.1.1"/>
    </reaction>
</comment>
<gene>
    <name evidence="9" type="ORF">NTJ_04675</name>
</gene>
<dbReference type="Pfam" id="PF00194">
    <property type="entry name" value="Carb_anhydrase"/>
    <property type="match status" value="1"/>
</dbReference>
<organism evidence="9 10">
    <name type="scientific">Nesidiocoris tenuis</name>
    <dbReference type="NCBI Taxonomy" id="355587"/>
    <lineage>
        <taxon>Eukaryota</taxon>
        <taxon>Metazoa</taxon>
        <taxon>Ecdysozoa</taxon>
        <taxon>Arthropoda</taxon>
        <taxon>Hexapoda</taxon>
        <taxon>Insecta</taxon>
        <taxon>Pterygota</taxon>
        <taxon>Neoptera</taxon>
        <taxon>Paraneoptera</taxon>
        <taxon>Hemiptera</taxon>
        <taxon>Heteroptera</taxon>
        <taxon>Panheteroptera</taxon>
        <taxon>Cimicomorpha</taxon>
        <taxon>Miridae</taxon>
        <taxon>Dicyphina</taxon>
        <taxon>Nesidiocoris</taxon>
    </lineage>
</organism>
<keyword evidence="4" id="KW-0479">Metal-binding</keyword>
<dbReference type="CDD" id="cd00326">
    <property type="entry name" value="alpha_CA"/>
    <property type="match status" value="1"/>
</dbReference>
<evidence type="ECO:0000256" key="4">
    <source>
        <dbReference type="ARBA" id="ARBA00022723"/>
    </source>
</evidence>
<evidence type="ECO:0000256" key="2">
    <source>
        <dbReference type="ARBA" id="ARBA00010718"/>
    </source>
</evidence>
<dbReference type="SUPFAM" id="SSF51069">
    <property type="entry name" value="Carbonic anhydrase"/>
    <property type="match status" value="1"/>
</dbReference>
<evidence type="ECO:0000313" key="9">
    <source>
        <dbReference type="EMBL" id="BES91867.1"/>
    </source>
</evidence>
<sequence length="263" mass="30038">MRVEIFYTDGGTSSKRVVFTSRWSADVFIKPGIGSAETTDRQRRITVCNRRLSESWKKRPIYTNYTNNGHSVFVQTKNKKSRLISGGILGDRIYSFQQIHWHWGSNNNGSEHTVNGKRYSMEQHFVFYNTESENPVEDKHGIVVIALFYTRSKISNSQLEPVLNSGALGEPGETIKKEGGLSLYSFLPHIGGKGKFWSYKGSLTTPPCSENVLWIIFPTPRPVSSIQLKRFTTLKNFQGDFVKRNVRPTQPLNRRKVELLKFG</sequence>
<evidence type="ECO:0000256" key="6">
    <source>
        <dbReference type="ARBA" id="ARBA00023239"/>
    </source>
</evidence>
<dbReference type="SMART" id="SM01057">
    <property type="entry name" value="Carb_anhydrase"/>
    <property type="match status" value="1"/>
</dbReference>
<keyword evidence="6" id="KW-0456">Lyase</keyword>
<dbReference type="InterPro" id="IPR001148">
    <property type="entry name" value="CA_dom"/>
</dbReference>
<dbReference type="PANTHER" id="PTHR18952">
    <property type="entry name" value="CARBONIC ANHYDRASE"/>
    <property type="match status" value="1"/>
</dbReference>
<proteinExistence type="inferred from homology"/>
<evidence type="ECO:0000256" key="3">
    <source>
        <dbReference type="ARBA" id="ARBA00012925"/>
    </source>
</evidence>
<comment type="cofactor">
    <cofactor evidence="1">
        <name>Zn(2+)</name>
        <dbReference type="ChEBI" id="CHEBI:29105"/>
    </cofactor>
</comment>
<evidence type="ECO:0000256" key="1">
    <source>
        <dbReference type="ARBA" id="ARBA00001947"/>
    </source>
</evidence>
<evidence type="ECO:0000259" key="8">
    <source>
        <dbReference type="PROSITE" id="PS51144"/>
    </source>
</evidence>
<reference evidence="9 10" key="1">
    <citation type="submission" date="2023-09" db="EMBL/GenBank/DDBJ databases">
        <title>Nesidiocoris tenuis whole genome shotgun sequence.</title>
        <authorList>
            <person name="Shibata T."/>
            <person name="Shimoda M."/>
            <person name="Kobayashi T."/>
            <person name="Uehara T."/>
        </authorList>
    </citation>
    <scope>NUCLEOTIDE SEQUENCE [LARGE SCALE GENOMIC DNA]</scope>
    <source>
        <strain evidence="9 10">Japan</strain>
    </source>
</reference>
<dbReference type="InterPro" id="IPR036398">
    <property type="entry name" value="CA_dom_sf"/>
</dbReference>
<dbReference type="EC" id="4.2.1.1" evidence="3"/>
<dbReference type="PANTHER" id="PTHR18952:SF141">
    <property type="entry name" value="CARBONIC ANHYDRASE"/>
    <property type="match status" value="1"/>
</dbReference>
<feature type="domain" description="Alpha-carbonic anhydrase" evidence="8">
    <location>
        <begin position="1"/>
        <end position="261"/>
    </location>
</feature>
<keyword evidence="5" id="KW-0862">Zinc</keyword>
<evidence type="ECO:0000256" key="7">
    <source>
        <dbReference type="ARBA" id="ARBA00048348"/>
    </source>
</evidence>
<dbReference type="EMBL" id="AP028911">
    <property type="protein sequence ID" value="BES91867.1"/>
    <property type="molecule type" value="Genomic_DNA"/>
</dbReference>
<dbReference type="PROSITE" id="PS51144">
    <property type="entry name" value="ALPHA_CA_2"/>
    <property type="match status" value="1"/>
</dbReference>
<dbReference type="Gene3D" id="3.10.200.10">
    <property type="entry name" value="Alpha carbonic anhydrase"/>
    <property type="match status" value="1"/>
</dbReference>
<accession>A0ABN7ANA9</accession>
<name>A0ABN7ANA9_9HEMI</name>
<protein>
    <recommendedName>
        <fullName evidence="3">carbonic anhydrase</fullName>
        <ecNumber evidence="3">4.2.1.1</ecNumber>
    </recommendedName>
</protein>
<dbReference type="InterPro" id="IPR023561">
    <property type="entry name" value="Carbonic_anhydrase_a-class"/>
</dbReference>